<dbReference type="EMBL" id="AZHX01002208">
    <property type="protein sequence ID" value="ETW96261.1"/>
    <property type="molecule type" value="Genomic_DNA"/>
</dbReference>
<feature type="region of interest" description="Disordered" evidence="1">
    <location>
        <begin position="1"/>
        <end position="29"/>
    </location>
</feature>
<keyword evidence="3" id="KW-1185">Reference proteome</keyword>
<comment type="caution">
    <text evidence="2">The sequence shown here is derived from an EMBL/GenBank/DDBJ whole genome shotgun (WGS) entry which is preliminary data.</text>
</comment>
<evidence type="ECO:0000313" key="3">
    <source>
        <dbReference type="Proteomes" id="UP000019140"/>
    </source>
</evidence>
<dbReference type="HOGENOM" id="CLU_1567831_0_0_7"/>
<sequence>MTTRTQDKTVSLHHDSTRSSVQNSRHVDLDDTSVPNPALMLYVEIKLNAVAPWLVHSTSYQSAFQEAYQLCQSGYDFNLIVYEQPTGHYITCYEPMPISKTNHYKRRRKKKGLRRCWGRLFRSSRRQVQPKYHGEIMMMPGKSKWVEEDTGRLIVVPEGILRCNATGFAL</sequence>
<evidence type="ECO:0000256" key="1">
    <source>
        <dbReference type="SAM" id="MobiDB-lite"/>
    </source>
</evidence>
<name>W4LFZ1_9BACT</name>
<dbReference type="AlphaFoldDB" id="W4LFZ1"/>
<dbReference type="Proteomes" id="UP000019140">
    <property type="component" value="Unassembled WGS sequence"/>
</dbReference>
<reference evidence="2 3" key="1">
    <citation type="journal article" date="2014" name="Nature">
        <title>An environmental bacterial taxon with a large and distinct metabolic repertoire.</title>
        <authorList>
            <person name="Wilson M.C."/>
            <person name="Mori T."/>
            <person name="Ruckert C."/>
            <person name="Uria A.R."/>
            <person name="Helf M.J."/>
            <person name="Takada K."/>
            <person name="Gernert C."/>
            <person name="Steffens U.A."/>
            <person name="Heycke N."/>
            <person name="Schmitt S."/>
            <person name="Rinke C."/>
            <person name="Helfrich E.J."/>
            <person name="Brachmann A.O."/>
            <person name="Gurgui C."/>
            <person name="Wakimoto T."/>
            <person name="Kracht M."/>
            <person name="Crusemann M."/>
            <person name="Hentschel U."/>
            <person name="Abe I."/>
            <person name="Matsunaga S."/>
            <person name="Kalinowski J."/>
            <person name="Takeyama H."/>
            <person name="Piel J."/>
        </authorList>
    </citation>
    <scope>NUCLEOTIDE SEQUENCE [LARGE SCALE GENOMIC DNA]</scope>
    <source>
        <strain evidence="3">TSY2</strain>
    </source>
</reference>
<organism evidence="2 3">
    <name type="scientific">Candidatus Entotheonella gemina</name>
    <dbReference type="NCBI Taxonomy" id="1429439"/>
    <lineage>
        <taxon>Bacteria</taxon>
        <taxon>Pseudomonadati</taxon>
        <taxon>Nitrospinota/Tectimicrobiota group</taxon>
        <taxon>Candidatus Tectimicrobiota</taxon>
        <taxon>Candidatus Entotheonellia</taxon>
        <taxon>Candidatus Entotheonellales</taxon>
        <taxon>Candidatus Entotheonellaceae</taxon>
        <taxon>Candidatus Entotheonella</taxon>
    </lineage>
</organism>
<gene>
    <name evidence="2" type="ORF">ETSY2_46730</name>
</gene>
<accession>W4LFZ1</accession>
<protein>
    <submittedName>
        <fullName evidence="2">Uncharacterized protein</fullName>
    </submittedName>
</protein>
<feature type="compositionally biased region" description="Basic and acidic residues" evidence="1">
    <location>
        <begin position="1"/>
        <end position="17"/>
    </location>
</feature>
<evidence type="ECO:0000313" key="2">
    <source>
        <dbReference type="EMBL" id="ETW96261.1"/>
    </source>
</evidence>
<proteinExistence type="predicted"/>